<dbReference type="PANTHER" id="PTHR10648:SF4">
    <property type="entry name" value="PROTEIN PHOSPHATASE 2 (FORMERLY 2A), REGULATORY SUBUNIT A, BETA ISOFORM-RELATED"/>
    <property type="match status" value="1"/>
</dbReference>
<dbReference type="AlphaFoldDB" id="A0A077ZR50"/>
<dbReference type="InParanoid" id="A0A077ZR50"/>
<dbReference type="InterPro" id="IPR051023">
    <property type="entry name" value="PP2A_Regulatory_Subunit_A"/>
</dbReference>
<evidence type="ECO:0000256" key="3">
    <source>
        <dbReference type="PROSITE-ProRule" id="PRU00103"/>
    </source>
</evidence>
<proteinExistence type="inferred from homology"/>
<keyword evidence="7" id="KW-1185">Reference proteome</keyword>
<dbReference type="SUPFAM" id="SSF48371">
    <property type="entry name" value="ARM repeat"/>
    <property type="match status" value="1"/>
</dbReference>
<evidence type="ECO:0000259" key="5">
    <source>
        <dbReference type="Pfam" id="PF22956"/>
    </source>
</evidence>
<dbReference type="EMBL" id="CCKQ01000722">
    <property type="protein sequence ID" value="CDW71815.1"/>
    <property type="molecule type" value="Genomic_DNA"/>
</dbReference>
<feature type="repeat" description="HEAT" evidence="3">
    <location>
        <begin position="535"/>
        <end position="572"/>
    </location>
</feature>
<feature type="repeat" description="HEAT" evidence="3">
    <location>
        <begin position="218"/>
        <end position="256"/>
    </location>
</feature>
<dbReference type="Proteomes" id="UP000039865">
    <property type="component" value="Unassembled WGS sequence"/>
</dbReference>
<gene>
    <name evidence="6" type="primary">Contig8371.g8925</name>
    <name evidence="6" type="ORF">STYLEM_765</name>
</gene>
<protein>
    <submittedName>
        <fullName evidence="6">Serine threonine-protein phosphatase 2a 65 kDa regulatory subunit a alpha isoform-like</fullName>
    </submittedName>
</protein>
<feature type="repeat" description="HEAT" evidence="3">
    <location>
        <begin position="299"/>
        <end position="337"/>
    </location>
</feature>
<evidence type="ECO:0000259" key="4">
    <source>
        <dbReference type="Pfam" id="PF22646"/>
    </source>
</evidence>
<dbReference type="InterPro" id="IPR021133">
    <property type="entry name" value="HEAT_type_2"/>
</dbReference>
<sequence>MEKLEDQIQGDEIDELDHISRVALLIDDLSNEDPHAKLHSIQRLTQIAQLLGPERCIDELIPMLTELIDRIDNNPELMLNLADQLGKLADYLGQEANSVHLLKPLELILSSDDSVVREKAVASLKIAGERISSETIYTEYMPLVKKMRKGDLFSMRISACFLYAFIYKRLDNERKQYTRGKFEKLSKDDTPMVRRGAAQSLSILADSLNDQELAKTYLLPILKALLSDDNDSVKIQAVGASVKVAKLIDDQAVVKSEIIPPLRTAVDNKMVSWRLRFSVAEIAADLAGQVSKEIADTDIIGYYETLIQDKEPEVRSEAVAKLPELAKNCSPSAIVERILPILNSYTVNDQSMHVKGSLALTICELSKYIGQKNTLDFIIPPVTQLLKDSPTEVKITLMTHMKTLAEIIGDKEFDNHIIPGIISLSTDKIWRVKLAVIQFIPNLAEFIPAQLFQDRLESHVFGWLSDPVFQVREESIQILIKLKEKIFDQKWLEDNIERKCQEFHQHEKFGIRIHTIFLISKVADNVSQGFLNEKLIPYLVKLGRDPVPNIRFNVSKAIEKLYPKLTNSNKLSCQEVLQEMEKDEKDFDVKYYAEKALKAFII</sequence>
<keyword evidence="1" id="KW-0677">Repeat</keyword>
<dbReference type="GO" id="GO:0005829">
    <property type="term" value="C:cytosol"/>
    <property type="evidence" value="ECO:0007669"/>
    <property type="project" value="TreeGrafter"/>
</dbReference>
<dbReference type="InterPro" id="IPR054573">
    <property type="entry name" value="PP2A/SF3B1-like_HEAT"/>
</dbReference>
<dbReference type="GO" id="GO:0005634">
    <property type="term" value="C:nucleus"/>
    <property type="evidence" value="ECO:0007669"/>
    <property type="project" value="TreeGrafter"/>
</dbReference>
<dbReference type="OMA" id="DIAEVRC"/>
<dbReference type="PROSITE" id="PS50077">
    <property type="entry name" value="HEAT_REPEAT"/>
    <property type="match status" value="7"/>
</dbReference>
<dbReference type="OrthoDB" id="340346at2759"/>
<dbReference type="InterPro" id="IPR055231">
    <property type="entry name" value="2AA_helical"/>
</dbReference>
<dbReference type="GO" id="GO:0019888">
    <property type="term" value="F:protein phosphatase regulator activity"/>
    <property type="evidence" value="ECO:0007669"/>
    <property type="project" value="TreeGrafter"/>
</dbReference>
<evidence type="ECO:0000256" key="1">
    <source>
        <dbReference type="ARBA" id="ARBA00022737"/>
    </source>
</evidence>
<dbReference type="Gene3D" id="1.25.10.10">
    <property type="entry name" value="Leucine-rich Repeat Variant"/>
    <property type="match status" value="1"/>
</dbReference>
<evidence type="ECO:0000313" key="7">
    <source>
        <dbReference type="Proteomes" id="UP000039865"/>
    </source>
</evidence>
<feature type="domain" description="Phosphatase 2A Regulatory Subunit A helical" evidence="5">
    <location>
        <begin position="377"/>
        <end position="527"/>
    </location>
</feature>
<organism evidence="6 7">
    <name type="scientific">Stylonychia lemnae</name>
    <name type="common">Ciliate</name>
    <dbReference type="NCBI Taxonomy" id="5949"/>
    <lineage>
        <taxon>Eukaryota</taxon>
        <taxon>Sar</taxon>
        <taxon>Alveolata</taxon>
        <taxon>Ciliophora</taxon>
        <taxon>Intramacronucleata</taxon>
        <taxon>Spirotrichea</taxon>
        <taxon>Stichotrichia</taxon>
        <taxon>Sporadotrichida</taxon>
        <taxon>Oxytrichidae</taxon>
        <taxon>Stylonychinae</taxon>
        <taxon>Stylonychia</taxon>
    </lineage>
</organism>
<feature type="repeat" description="HEAT" evidence="3">
    <location>
        <begin position="60"/>
        <end position="100"/>
    </location>
</feature>
<reference evidence="6 7" key="1">
    <citation type="submission" date="2014-06" db="EMBL/GenBank/DDBJ databases">
        <authorList>
            <person name="Swart Estienne"/>
        </authorList>
    </citation>
    <scope>NUCLEOTIDE SEQUENCE [LARGE SCALE GENOMIC DNA]</scope>
    <source>
        <strain evidence="6 7">130c</strain>
    </source>
</reference>
<name>A0A077ZR50_STYLE</name>
<evidence type="ECO:0000313" key="6">
    <source>
        <dbReference type="EMBL" id="CDW71815.1"/>
    </source>
</evidence>
<feature type="domain" description="Phosphatase PP2A regulatory subunit A/Splicing factor 3B subunit 1-like HEAT repeat" evidence="4">
    <location>
        <begin position="292"/>
        <end position="365"/>
    </location>
</feature>
<dbReference type="GO" id="GO:0000159">
    <property type="term" value="C:protein phosphatase type 2A complex"/>
    <property type="evidence" value="ECO:0007669"/>
    <property type="project" value="TreeGrafter"/>
</dbReference>
<comment type="similarity">
    <text evidence="2">Belongs to the phosphatase 2A regulatory subunit A family.</text>
</comment>
<dbReference type="InterPro" id="IPR016024">
    <property type="entry name" value="ARM-type_fold"/>
</dbReference>
<feature type="repeat" description="HEAT" evidence="3">
    <location>
        <begin position="378"/>
        <end position="416"/>
    </location>
</feature>
<feature type="repeat" description="HEAT" evidence="3">
    <location>
        <begin position="178"/>
        <end position="216"/>
    </location>
</feature>
<dbReference type="Pfam" id="PF22646">
    <property type="entry name" value="PPP2R1A-like_HEAT"/>
    <property type="match status" value="1"/>
</dbReference>
<feature type="repeat" description="HEAT" evidence="3">
    <location>
        <begin position="417"/>
        <end position="455"/>
    </location>
</feature>
<dbReference type="Pfam" id="PF22956">
    <property type="entry name" value="VPS15-like_hel"/>
    <property type="match status" value="1"/>
</dbReference>
<accession>A0A077ZR50</accession>
<dbReference type="InterPro" id="IPR011989">
    <property type="entry name" value="ARM-like"/>
</dbReference>
<evidence type="ECO:0000256" key="2">
    <source>
        <dbReference type="ARBA" id="ARBA00038332"/>
    </source>
</evidence>
<dbReference type="PANTHER" id="PTHR10648">
    <property type="entry name" value="SERINE/THREONINE-PROTEIN PHOSPHATASE PP2A 65 KDA REGULATORY SUBUNIT"/>
    <property type="match status" value="1"/>
</dbReference>